<dbReference type="Gene3D" id="1.10.443.10">
    <property type="entry name" value="Intergrase catalytic core"/>
    <property type="match status" value="1"/>
</dbReference>
<dbReference type="PROSITE" id="PS51898">
    <property type="entry name" value="TYR_RECOMBINASE"/>
    <property type="match status" value="1"/>
</dbReference>
<dbReference type="CDD" id="cd00397">
    <property type="entry name" value="DNA_BRE_C"/>
    <property type="match status" value="1"/>
</dbReference>
<dbReference type="InterPro" id="IPR002104">
    <property type="entry name" value="Integrase_catalytic"/>
</dbReference>
<evidence type="ECO:0000313" key="4">
    <source>
        <dbReference type="Proteomes" id="UP000293036"/>
    </source>
</evidence>
<dbReference type="InterPro" id="IPR011010">
    <property type="entry name" value="DNA_brk_join_enz"/>
</dbReference>
<feature type="domain" description="Tyr recombinase" evidence="2">
    <location>
        <begin position="1"/>
        <end position="158"/>
    </location>
</feature>
<dbReference type="GO" id="GO:0003677">
    <property type="term" value="F:DNA binding"/>
    <property type="evidence" value="ECO:0007669"/>
    <property type="project" value="InterPro"/>
</dbReference>
<evidence type="ECO:0000313" key="3">
    <source>
        <dbReference type="EMBL" id="TBW20699.1"/>
    </source>
</evidence>
<evidence type="ECO:0000259" key="2">
    <source>
        <dbReference type="PROSITE" id="PS51898"/>
    </source>
</evidence>
<dbReference type="Proteomes" id="UP000293036">
    <property type="component" value="Unassembled WGS sequence"/>
</dbReference>
<reference evidence="3 4" key="1">
    <citation type="submission" date="2019-02" db="EMBL/GenBank/DDBJ databases">
        <title>Arcanobacterium bovis sp. nov., isolated from the milk of a cow with mastitis.</title>
        <authorList>
            <person name="Sammra O."/>
            <person name="Foster G."/>
            <person name="Hassan A."/>
            <person name="Alssahen M."/>
            <person name="Laemmler C."/>
            <person name="Borowiak M."/>
            <person name="Malorny B."/>
            <person name="Abdulmawjood A."/>
        </authorList>
    </citation>
    <scope>NUCLEOTIDE SEQUENCE [LARGE SCALE GENOMIC DNA]</scope>
    <source>
        <strain evidence="3 4">C605018/01/1</strain>
    </source>
</reference>
<dbReference type="PANTHER" id="PTHR30349">
    <property type="entry name" value="PHAGE INTEGRASE-RELATED"/>
    <property type="match status" value="1"/>
</dbReference>
<proteinExistence type="predicted"/>
<dbReference type="RefSeq" id="WP_131282556.1">
    <property type="nucleotide sequence ID" value="NZ_JBHSLR010000008.1"/>
</dbReference>
<keyword evidence="4" id="KW-1185">Reference proteome</keyword>
<protein>
    <submittedName>
        <fullName evidence="3">Site-specific integrase</fullName>
    </submittedName>
</protein>
<comment type="caution">
    <text evidence="3">The sequence shown here is derived from an EMBL/GenBank/DDBJ whole genome shotgun (WGS) entry which is preliminary data.</text>
</comment>
<accession>A0A4Q9UYK9</accession>
<keyword evidence="1" id="KW-0233">DNA recombination</keyword>
<dbReference type="OrthoDB" id="1822491at2"/>
<dbReference type="GO" id="GO:0006310">
    <property type="term" value="P:DNA recombination"/>
    <property type="evidence" value="ECO:0007669"/>
    <property type="project" value="UniProtKB-KW"/>
</dbReference>
<name>A0A4Q9UYK9_9ACTO</name>
<dbReference type="Pfam" id="PF00589">
    <property type="entry name" value="Phage_integrase"/>
    <property type="match status" value="1"/>
</dbReference>
<dbReference type="InterPro" id="IPR013762">
    <property type="entry name" value="Integrase-like_cat_sf"/>
</dbReference>
<dbReference type="SUPFAM" id="SSF56349">
    <property type="entry name" value="DNA breaking-rejoining enzymes"/>
    <property type="match status" value="1"/>
</dbReference>
<dbReference type="PANTHER" id="PTHR30349:SF64">
    <property type="entry name" value="PROPHAGE INTEGRASE INTD-RELATED"/>
    <property type="match status" value="1"/>
</dbReference>
<dbReference type="InterPro" id="IPR050090">
    <property type="entry name" value="Tyrosine_recombinase_XerCD"/>
</dbReference>
<gene>
    <name evidence="3" type="ORF">EZJ44_08530</name>
</gene>
<dbReference type="AlphaFoldDB" id="A0A4Q9UYK9"/>
<sequence>MYEQSLSDTNSRRTLLILRLAGNLGLRVDEICRVNIEDIMPDLLGYSLRVTGKGGVVRYLPLPTTMHRDLIAAADPVTGFVFPGKINGHLSARWVGKIGARALPGEWTLHTLRHRFGTISYRQDHDLLTVQRLLGHLQVSTTQRYVEPAKEAMRSTILAISI</sequence>
<evidence type="ECO:0000256" key="1">
    <source>
        <dbReference type="ARBA" id="ARBA00023172"/>
    </source>
</evidence>
<dbReference type="GO" id="GO:0015074">
    <property type="term" value="P:DNA integration"/>
    <property type="evidence" value="ECO:0007669"/>
    <property type="project" value="InterPro"/>
</dbReference>
<dbReference type="EMBL" id="SJDT01000013">
    <property type="protein sequence ID" value="TBW20699.1"/>
    <property type="molecule type" value="Genomic_DNA"/>
</dbReference>
<organism evidence="3 4">
    <name type="scientific">Arcanobacterium bovis</name>
    <dbReference type="NCBI Taxonomy" id="2529275"/>
    <lineage>
        <taxon>Bacteria</taxon>
        <taxon>Bacillati</taxon>
        <taxon>Actinomycetota</taxon>
        <taxon>Actinomycetes</taxon>
        <taxon>Actinomycetales</taxon>
        <taxon>Actinomycetaceae</taxon>
        <taxon>Arcanobacterium</taxon>
    </lineage>
</organism>